<evidence type="ECO:0000259" key="3">
    <source>
        <dbReference type="Pfam" id="PF13464"/>
    </source>
</evidence>
<sequence length="279" mass="30876">MSTQQSPSDAESSDIGSGDADLEQANLTPGELLRSQRETLELSVKQVADTLNLTMHFIRSLESDSYEKLPGDVFVRGYIRSYARLLRLDPDQLIEIYNAFGDKKQARKQEAIKRYTRRRRDKNRPWVIVSGLAFVLVALALWFFNRAPQSPEPLSSGSPAATAEQAVVNSTDQAISEIAVFESDTGPVAENNLQINWPGDDRLEIIFAEQSWVEVAHEGSDDTYQQAQQSGDHLRVSGSAPFLVSLDNATAATVIYNGRSLDISNNIRSDNSARLNVGM</sequence>
<dbReference type="RefSeq" id="WP_058021371.1">
    <property type="nucleotide sequence ID" value="NZ_CP013189.1"/>
</dbReference>
<evidence type="ECO:0000313" key="5">
    <source>
        <dbReference type="Proteomes" id="UP000065641"/>
    </source>
</evidence>
<dbReference type="Gene3D" id="1.10.260.40">
    <property type="entry name" value="lambda repressor-like DNA-binding domains"/>
    <property type="match status" value="1"/>
</dbReference>
<dbReference type="Pfam" id="PF13413">
    <property type="entry name" value="HTH_25"/>
    <property type="match status" value="1"/>
</dbReference>
<reference evidence="4 5" key="1">
    <citation type="submission" date="2015-11" db="EMBL/GenBank/DDBJ databases">
        <authorList>
            <person name="Zhang Y."/>
            <person name="Guo Z."/>
        </authorList>
    </citation>
    <scope>NUCLEOTIDE SEQUENCE [LARGE SCALE GENOMIC DNA]</scope>
    <source>
        <strain evidence="4 5">KCTC 32221</strain>
    </source>
</reference>
<dbReference type="PATRIC" id="fig|1249552.3.peg.1220"/>
<feature type="region of interest" description="Disordered" evidence="1">
    <location>
        <begin position="1"/>
        <end position="23"/>
    </location>
</feature>
<evidence type="ECO:0000256" key="2">
    <source>
        <dbReference type="SAM" id="Phobius"/>
    </source>
</evidence>
<evidence type="ECO:0000313" key="4">
    <source>
        <dbReference type="EMBL" id="ALO45874.1"/>
    </source>
</evidence>
<organism evidence="4 5">
    <name type="scientific">Pseudohongiella spirulinae</name>
    <dbReference type="NCBI Taxonomy" id="1249552"/>
    <lineage>
        <taxon>Bacteria</taxon>
        <taxon>Pseudomonadati</taxon>
        <taxon>Pseudomonadota</taxon>
        <taxon>Gammaproteobacteria</taxon>
        <taxon>Pseudomonadales</taxon>
        <taxon>Pseudohongiellaceae</taxon>
        <taxon>Pseudohongiella</taxon>
    </lineage>
</organism>
<dbReference type="PANTHER" id="PTHR34475:SF1">
    <property type="entry name" value="CYTOSKELETON PROTEIN RODZ"/>
    <property type="match status" value="1"/>
</dbReference>
<dbReference type="KEGG" id="pspi:PS2015_1215"/>
<feature type="domain" description="Cytoskeleton protein RodZ-like C-terminal" evidence="3">
    <location>
        <begin position="205"/>
        <end position="275"/>
    </location>
</feature>
<evidence type="ECO:0000256" key="1">
    <source>
        <dbReference type="SAM" id="MobiDB-lite"/>
    </source>
</evidence>
<feature type="compositionally biased region" description="Polar residues" evidence="1">
    <location>
        <begin position="1"/>
        <end position="10"/>
    </location>
</feature>
<keyword evidence="5" id="KW-1185">Reference proteome</keyword>
<proteinExistence type="predicted"/>
<feature type="transmembrane region" description="Helical" evidence="2">
    <location>
        <begin position="126"/>
        <end position="144"/>
    </location>
</feature>
<name>A0A0S2KD32_9GAMM</name>
<dbReference type="SUPFAM" id="SSF47413">
    <property type="entry name" value="lambda repressor-like DNA-binding domains"/>
    <property type="match status" value="1"/>
</dbReference>
<keyword evidence="2" id="KW-0812">Transmembrane</keyword>
<dbReference type="InterPro" id="IPR010982">
    <property type="entry name" value="Lambda_DNA-bd_dom_sf"/>
</dbReference>
<keyword evidence="2" id="KW-1133">Transmembrane helix</keyword>
<dbReference type="Pfam" id="PF13464">
    <property type="entry name" value="RodZ_C"/>
    <property type="match status" value="1"/>
</dbReference>
<dbReference type="InterPro" id="IPR025194">
    <property type="entry name" value="RodZ-like_C"/>
</dbReference>
<protein>
    <recommendedName>
        <fullName evidence="3">Cytoskeleton protein RodZ-like C-terminal domain-containing protein</fullName>
    </recommendedName>
</protein>
<dbReference type="OrthoDB" id="9790252at2"/>
<accession>A0A0S2KD32</accession>
<dbReference type="GO" id="GO:0003677">
    <property type="term" value="F:DNA binding"/>
    <property type="evidence" value="ECO:0007669"/>
    <property type="project" value="InterPro"/>
</dbReference>
<dbReference type="Proteomes" id="UP000065641">
    <property type="component" value="Chromosome"/>
</dbReference>
<dbReference type="PANTHER" id="PTHR34475">
    <property type="match status" value="1"/>
</dbReference>
<dbReference type="STRING" id="1249552.PS2015_1215"/>
<gene>
    <name evidence="4" type="ORF">PS2015_1215</name>
</gene>
<dbReference type="AlphaFoldDB" id="A0A0S2KD32"/>
<keyword evidence="2" id="KW-0472">Membrane</keyword>
<dbReference type="InterPro" id="IPR050400">
    <property type="entry name" value="Bact_Cytoskel_RodZ"/>
</dbReference>
<dbReference type="EMBL" id="CP013189">
    <property type="protein sequence ID" value="ALO45874.1"/>
    <property type="molecule type" value="Genomic_DNA"/>
</dbReference>